<dbReference type="InterPro" id="IPR000644">
    <property type="entry name" value="CBS_dom"/>
</dbReference>
<feature type="domain" description="CBS" evidence="3">
    <location>
        <begin position="75"/>
        <end position="134"/>
    </location>
</feature>
<dbReference type="InterPro" id="IPR046342">
    <property type="entry name" value="CBS_dom_sf"/>
</dbReference>
<evidence type="ECO:0000259" key="3">
    <source>
        <dbReference type="PROSITE" id="PS51371"/>
    </source>
</evidence>
<keyword evidence="1 2" id="KW-0129">CBS domain</keyword>
<keyword evidence="5" id="KW-1185">Reference proteome</keyword>
<dbReference type="Proteomes" id="UP000199076">
    <property type="component" value="Unassembled WGS sequence"/>
</dbReference>
<evidence type="ECO:0000256" key="2">
    <source>
        <dbReference type="PROSITE-ProRule" id="PRU00703"/>
    </source>
</evidence>
<reference evidence="5" key="1">
    <citation type="submission" date="2016-10" db="EMBL/GenBank/DDBJ databases">
        <authorList>
            <person name="Varghese N."/>
            <person name="Submissions S."/>
        </authorList>
    </citation>
    <scope>NUCLEOTIDE SEQUENCE [LARGE SCALE GENOMIC DNA]</scope>
    <source>
        <strain evidence="5">IBRC-M 10760</strain>
    </source>
</reference>
<sequence length="139" mass="14417">MGHIIGTVSEVMSTPVITAPPARTLTAVTEQLLEEGVGSVVLATETPDGIVTKTDLLAGHSTYDAPAEQPVSAVASTPVVTIHPDQPLSTAARRLDERKIKHLVVVDQGIEGVVTTTDILNQLGSTTTGLLNEVAASDE</sequence>
<dbReference type="PANTHER" id="PTHR43080">
    <property type="entry name" value="CBS DOMAIN-CONTAINING PROTEIN CBSX3, MITOCHONDRIAL"/>
    <property type="match status" value="1"/>
</dbReference>
<dbReference type="InterPro" id="IPR051257">
    <property type="entry name" value="Diverse_CBS-Domain"/>
</dbReference>
<organism evidence="4 5">
    <name type="scientific">Halorientalis regularis</name>
    <dbReference type="NCBI Taxonomy" id="660518"/>
    <lineage>
        <taxon>Archaea</taxon>
        <taxon>Methanobacteriati</taxon>
        <taxon>Methanobacteriota</taxon>
        <taxon>Stenosarchaea group</taxon>
        <taxon>Halobacteria</taxon>
        <taxon>Halobacteriales</taxon>
        <taxon>Haloarculaceae</taxon>
        <taxon>Halorientalis</taxon>
    </lineage>
</organism>
<dbReference type="SMART" id="SM00116">
    <property type="entry name" value="CBS"/>
    <property type="match status" value="2"/>
</dbReference>
<dbReference type="Pfam" id="PF00571">
    <property type="entry name" value="CBS"/>
    <property type="match status" value="2"/>
</dbReference>
<dbReference type="PROSITE" id="PS51371">
    <property type="entry name" value="CBS"/>
    <property type="match status" value="1"/>
</dbReference>
<evidence type="ECO:0000313" key="4">
    <source>
        <dbReference type="EMBL" id="SDG27750.1"/>
    </source>
</evidence>
<dbReference type="AlphaFoldDB" id="A0A1G7SZJ3"/>
<dbReference type="Gene3D" id="3.10.580.10">
    <property type="entry name" value="CBS-domain"/>
    <property type="match status" value="1"/>
</dbReference>
<evidence type="ECO:0000313" key="5">
    <source>
        <dbReference type="Proteomes" id="UP000199076"/>
    </source>
</evidence>
<dbReference type="STRING" id="660518.SAMN05216218_1219"/>
<accession>A0A1G7SZJ3</accession>
<evidence type="ECO:0000256" key="1">
    <source>
        <dbReference type="ARBA" id="ARBA00023122"/>
    </source>
</evidence>
<dbReference type="PANTHER" id="PTHR43080:SF2">
    <property type="entry name" value="CBS DOMAIN-CONTAINING PROTEIN"/>
    <property type="match status" value="1"/>
</dbReference>
<dbReference type="SUPFAM" id="SSF54631">
    <property type="entry name" value="CBS-domain pair"/>
    <property type="match status" value="1"/>
</dbReference>
<protein>
    <submittedName>
        <fullName evidence="4">CBS domain-containing protein</fullName>
    </submittedName>
</protein>
<proteinExistence type="predicted"/>
<dbReference type="EMBL" id="FNBK01000021">
    <property type="protein sequence ID" value="SDG27750.1"/>
    <property type="molecule type" value="Genomic_DNA"/>
</dbReference>
<name>A0A1G7SZJ3_9EURY</name>
<gene>
    <name evidence="4" type="ORF">SAMN05216218_1219</name>
</gene>